<name>A0A2P2P199_RHIMU</name>
<organism evidence="1">
    <name type="scientific">Rhizophora mucronata</name>
    <name type="common">Asiatic mangrove</name>
    <dbReference type="NCBI Taxonomy" id="61149"/>
    <lineage>
        <taxon>Eukaryota</taxon>
        <taxon>Viridiplantae</taxon>
        <taxon>Streptophyta</taxon>
        <taxon>Embryophyta</taxon>
        <taxon>Tracheophyta</taxon>
        <taxon>Spermatophyta</taxon>
        <taxon>Magnoliopsida</taxon>
        <taxon>eudicotyledons</taxon>
        <taxon>Gunneridae</taxon>
        <taxon>Pentapetalae</taxon>
        <taxon>rosids</taxon>
        <taxon>fabids</taxon>
        <taxon>Malpighiales</taxon>
        <taxon>Rhizophoraceae</taxon>
        <taxon>Rhizophora</taxon>
    </lineage>
</organism>
<dbReference type="EMBL" id="GGEC01067887">
    <property type="protein sequence ID" value="MBX48371.1"/>
    <property type="molecule type" value="Transcribed_RNA"/>
</dbReference>
<sequence>MQIICLLMAKIIMKTSRKEPTGKKYT</sequence>
<reference evidence="1" key="1">
    <citation type="submission" date="2018-02" db="EMBL/GenBank/DDBJ databases">
        <title>Rhizophora mucronata_Transcriptome.</title>
        <authorList>
            <person name="Meera S.P."/>
            <person name="Sreeshan A."/>
            <person name="Augustine A."/>
        </authorList>
    </citation>
    <scope>NUCLEOTIDE SEQUENCE</scope>
    <source>
        <tissue evidence="1">Leaf</tissue>
    </source>
</reference>
<dbReference type="AlphaFoldDB" id="A0A2P2P199"/>
<accession>A0A2P2P199</accession>
<evidence type="ECO:0000313" key="1">
    <source>
        <dbReference type="EMBL" id="MBX48371.1"/>
    </source>
</evidence>
<proteinExistence type="predicted"/>
<protein>
    <submittedName>
        <fullName evidence="1">Uncharacterized protein</fullName>
    </submittedName>
</protein>